<keyword evidence="2" id="KW-1185">Reference proteome</keyword>
<reference evidence="1 2" key="1">
    <citation type="submission" date="2021-11" db="EMBL/GenBank/DDBJ databases">
        <title>Genomic of Niabella pedocola.</title>
        <authorList>
            <person name="Wu T."/>
        </authorList>
    </citation>
    <scope>NUCLEOTIDE SEQUENCE [LARGE SCALE GENOMIC DNA]</scope>
    <source>
        <strain evidence="1 2">JCM 31011</strain>
    </source>
</reference>
<dbReference type="EMBL" id="JAJNEC010000005">
    <property type="protein sequence ID" value="MCD2424370.1"/>
    <property type="molecule type" value="Genomic_DNA"/>
</dbReference>
<proteinExistence type="predicted"/>
<evidence type="ECO:0000313" key="1">
    <source>
        <dbReference type="EMBL" id="MCD2424370.1"/>
    </source>
</evidence>
<organism evidence="1 2">
    <name type="scientific">Niabella pedocola</name>
    <dbReference type="NCBI Taxonomy" id="1752077"/>
    <lineage>
        <taxon>Bacteria</taxon>
        <taxon>Pseudomonadati</taxon>
        <taxon>Bacteroidota</taxon>
        <taxon>Chitinophagia</taxon>
        <taxon>Chitinophagales</taxon>
        <taxon>Chitinophagaceae</taxon>
        <taxon>Niabella</taxon>
    </lineage>
</organism>
<dbReference type="Proteomes" id="UP001199816">
    <property type="component" value="Unassembled WGS sequence"/>
</dbReference>
<name>A0ABS8PTH5_9BACT</name>
<protein>
    <submittedName>
        <fullName evidence="1">Uncharacterized protein</fullName>
    </submittedName>
</protein>
<evidence type="ECO:0000313" key="2">
    <source>
        <dbReference type="Proteomes" id="UP001199816"/>
    </source>
</evidence>
<comment type="caution">
    <text evidence="1">The sequence shown here is derived from an EMBL/GenBank/DDBJ whole genome shotgun (WGS) entry which is preliminary data.</text>
</comment>
<dbReference type="RefSeq" id="WP_231006046.1">
    <property type="nucleotide sequence ID" value="NZ_JAJNEC010000005.1"/>
</dbReference>
<gene>
    <name evidence="1" type="ORF">LQ567_16440</name>
</gene>
<accession>A0ABS8PTH5</accession>
<sequence length="148" mass="17140">MSLFYNLLEEQINVLKQKGYDEKTINSPDREGLLFSQLHQKFSFAIHQGFAEKEPIDFEIPATGFYEDHKSIVCFKFNYQFNPDTINLSLVELELLSQGMLSRIPIATTDDIPHSSEALAILHRNHKAHFRSRILDTSTKAESKIRKR</sequence>